<feature type="coiled-coil region" evidence="1">
    <location>
        <begin position="3"/>
        <end position="216"/>
    </location>
</feature>
<keyword evidence="1" id="KW-0175">Coiled coil</keyword>
<feature type="region of interest" description="Disordered" evidence="2">
    <location>
        <begin position="431"/>
        <end position="462"/>
    </location>
</feature>
<evidence type="ECO:0000256" key="1">
    <source>
        <dbReference type="SAM" id="Coils"/>
    </source>
</evidence>
<sequence length="730" mass="80967">DRNDAVKEKLEARIAELEAQLEEEKKSTLRERRNTARFQALIEDRESLARDVEVERGAREEVENKLILASQQVDKTRAKMHHLQDTCSRLEESLNAMSIYKSKYCQLKIENATLSKALETRMHQLQTTLNKLSLENEALKSQLHSLESAQGTQEEAVQERLRLAEEENSRLLVEREKCEKCLDQVAHQVVQALLSQKGLREEITSLRDKVKELEKQNYTLSTLLLQQIPSKQSVNKQKGHIEVCVRPVSCDEGRLKWRGEPLLWLPLHRPSSLNLETQRGLLPTTGGLIITGVECHKDEGYSTMSSEVQCEGSGSSNLTQGPLERLQEETNNRLADEDVVAGLLRSRPLIPRSSSDSALLAMYNGGSNLGIWDDQEWWDPDSTLSRIDFDAPPELDDWHMDDITGLSLLGEDMEDVWSSVLDNGQYSLTVSPGSDSWSSQTTSDGSKRSSGADSEAPPPGTHFTRDFYRLVKFESTKSLASTSSRSQMSDCGAGGNVGRAGSEIVLQLIAEKVIDQSQIGQNNIVEEELGITAGGGECEATVLTGALNGGLVPVPEEEEAGSEVVSLADLRRMTAAVPDEDEVVTGQVDPVHIDEGARQVESSHATGWVHLNTPHDINDPKTRASLVEVMMYSRSSSSCSGSSESGDDRSPYQHLHRLHRSRRHKKASATRDGGGAVRVHVTPRVSIIGREDIYTRFGAKEREALDSFDFLEEIQTSSRESTASRHHTSQ</sequence>
<dbReference type="EMBL" id="GDKW01003885">
    <property type="protein sequence ID" value="JAI52710.1"/>
    <property type="molecule type" value="mRNA"/>
</dbReference>
<feature type="non-terminal residue" evidence="3">
    <location>
        <position position="1"/>
    </location>
</feature>
<dbReference type="AlphaFoldDB" id="A0A0P4VFI7"/>
<dbReference type="InterPro" id="IPR026163">
    <property type="entry name" value="Nckap5l"/>
</dbReference>
<proteinExistence type="evidence at transcript level"/>
<name>A0A0P4VFI7_9HEMI</name>
<organism evidence="3">
    <name type="scientific">Rhodnius neglectus</name>
    <dbReference type="NCBI Taxonomy" id="72488"/>
    <lineage>
        <taxon>Eukaryota</taxon>
        <taxon>Metazoa</taxon>
        <taxon>Ecdysozoa</taxon>
        <taxon>Arthropoda</taxon>
        <taxon>Hexapoda</taxon>
        <taxon>Insecta</taxon>
        <taxon>Pterygota</taxon>
        <taxon>Neoptera</taxon>
        <taxon>Paraneoptera</taxon>
        <taxon>Hemiptera</taxon>
        <taxon>Heteroptera</taxon>
        <taxon>Panheteroptera</taxon>
        <taxon>Cimicomorpha</taxon>
        <taxon>Reduviidae</taxon>
        <taxon>Triatominae</taxon>
        <taxon>Rhodnius</taxon>
    </lineage>
</organism>
<feature type="region of interest" description="Disordered" evidence="2">
    <location>
        <begin position="657"/>
        <end position="677"/>
    </location>
</feature>
<dbReference type="PANTHER" id="PTHR21740">
    <property type="entry name" value="NCK-ASSOCIATED PROTEIN 5"/>
    <property type="match status" value="1"/>
</dbReference>
<dbReference type="PANTHER" id="PTHR21740:SF8">
    <property type="entry name" value="NCK-ASSOCIATED PROTEIN 5"/>
    <property type="match status" value="1"/>
</dbReference>
<reference evidence="3" key="1">
    <citation type="journal article" date="2016" name="PLoS Negl. Trop. Dis.">
        <title>A Deep Insight into the Sialome of Rhodnius neglectus, a Vector of Chagas Disease.</title>
        <authorList>
            <person name="Santiago P.B."/>
            <person name="Assumpcao T.C."/>
            <person name="Araujo C.N."/>
            <person name="Bastos I.M."/>
            <person name="Neves D."/>
            <person name="Silva I.G."/>
            <person name="Charneau S."/>
            <person name="Queiroz R.M."/>
            <person name="Raiol T."/>
            <person name="Oliveira J.V."/>
            <person name="Sousa M.V."/>
            <person name="Calvo E."/>
            <person name="Ribeiro J.M."/>
            <person name="Santana J.M."/>
        </authorList>
    </citation>
    <scope>NUCLEOTIDE SEQUENCE</scope>
    <source>
        <tissue evidence="3">Salivary glands</tissue>
    </source>
</reference>
<evidence type="ECO:0000256" key="2">
    <source>
        <dbReference type="SAM" id="MobiDB-lite"/>
    </source>
</evidence>
<accession>A0A0P4VFI7</accession>
<feature type="compositionally biased region" description="Basic residues" evidence="2">
    <location>
        <begin position="657"/>
        <end position="668"/>
    </location>
</feature>
<feature type="compositionally biased region" description="Polar residues" evidence="2">
    <location>
        <begin position="431"/>
        <end position="452"/>
    </location>
</feature>
<protein>
    <submittedName>
        <fullName evidence="3">Putative myosin-11</fullName>
    </submittedName>
</protein>
<evidence type="ECO:0000313" key="3">
    <source>
        <dbReference type="EMBL" id="JAI52710.1"/>
    </source>
</evidence>